<feature type="compositionally biased region" description="Low complexity" evidence="1">
    <location>
        <begin position="222"/>
        <end position="248"/>
    </location>
</feature>
<name>A0ABM8GVV2_9MICO</name>
<geneLocation type="plasmid" evidence="3 4">
    <name>pNBRC108728a</name>
</geneLocation>
<evidence type="ECO:0000259" key="2">
    <source>
        <dbReference type="Pfam" id="PF18127"/>
    </source>
</evidence>
<dbReference type="Pfam" id="PF18127">
    <property type="entry name" value="NAMPT_N"/>
    <property type="match status" value="1"/>
</dbReference>
<sequence length="248" mass="27074">MSTITTATPIAALMDVDSYKLDHRRMYGKGVTRVYSNWTNRSSRIEGVDHVVHFGLQAFLQSYCIDKFAPFFAADEDDVARLYKEDVESVVGPNAIGEDHIRALHRLGYLPLKFSAVPEGTLVPIGVPTFTIENTVDEFFWLVNYIETALSSSYWLPSTSATQALRYRGLLEDAARKTGETSPPSTTSSTTSRSAASRRRRVPPHPAPVTCSASRAATASEPSTTCAASTRATTASCSSRSRPPSTRS</sequence>
<dbReference type="InterPro" id="IPR016471">
    <property type="entry name" value="Nicotinamide_PRibTrfase"/>
</dbReference>
<proteinExistence type="predicted"/>
<evidence type="ECO:0000313" key="4">
    <source>
        <dbReference type="Proteomes" id="UP001321486"/>
    </source>
</evidence>
<evidence type="ECO:0000313" key="3">
    <source>
        <dbReference type="EMBL" id="BDZ52602.1"/>
    </source>
</evidence>
<organism evidence="3 4">
    <name type="scientific">Frondihabitans sucicola</name>
    <dbReference type="NCBI Taxonomy" id="1268041"/>
    <lineage>
        <taxon>Bacteria</taxon>
        <taxon>Bacillati</taxon>
        <taxon>Actinomycetota</taxon>
        <taxon>Actinomycetes</taxon>
        <taxon>Micrococcales</taxon>
        <taxon>Microbacteriaceae</taxon>
        <taxon>Frondihabitans</taxon>
    </lineage>
</organism>
<dbReference type="InterPro" id="IPR041529">
    <property type="entry name" value="DUF5598"/>
</dbReference>
<keyword evidence="4" id="KW-1185">Reference proteome</keyword>
<dbReference type="EMBL" id="AP027733">
    <property type="protein sequence ID" value="BDZ52602.1"/>
    <property type="molecule type" value="Genomic_DNA"/>
</dbReference>
<dbReference type="PANTHER" id="PTHR43816">
    <property type="entry name" value="NICOTINAMIDE PHOSPHORIBOSYLTRANSFERASE"/>
    <property type="match status" value="1"/>
</dbReference>
<dbReference type="Proteomes" id="UP001321486">
    <property type="component" value="Plasmid pNBRC108728a"/>
</dbReference>
<dbReference type="PANTHER" id="PTHR43816:SF1">
    <property type="entry name" value="NICOTINAMIDE PHOSPHORIBOSYLTRANSFERASE"/>
    <property type="match status" value="1"/>
</dbReference>
<gene>
    <name evidence="3" type="ORF">GCM10025867_48430</name>
</gene>
<feature type="compositionally biased region" description="Low complexity" evidence="1">
    <location>
        <begin position="181"/>
        <end position="195"/>
    </location>
</feature>
<evidence type="ECO:0000256" key="1">
    <source>
        <dbReference type="SAM" id="MobiDB-lite"/>
    </source>
</evidence>
<protein>
    <recommendedName>
        <fullName evidence="2">Nicotinamide phosphoribosyltransferase N-terminal domain-containing protein</fullName>
    </recommendedName>
</protein>
<reference evidence="4" key="1">
    <citation type="journal article" date="2019" name="Int. J. Syst. Evol. Microbiol.">
        <title>The Global Catalogue of Microorganisms (GCM) 10K type strain sequencing project: providing services to taxonomists for standard genome sequencing and annotation.</title>
        <authorList>
            <consortium name="The Broad Institute Genomics Platform"/>
            <consortium name="The Broad Institute Genome Sequencing Center for Infectious Disease"/>
            <person name="Wu L."/>
            <person name="Ma J."/>
        </authorList>
    </citation>
    <scope>NUCLEOTIDE SEQUENCE [LARGE SCALE GENOMIC DNA]</scope>
    <source>
        <strain evidence="4">NBRC 108728</strain>
    </source>
</reference>
<feature type="region of interest" description="Disordered" evidence="1">
    <location>
        <begin position="175"/>
        <end position="248"/>
    </location>
</feature>
<accession>A0ABM8GVV2</accession>
<feature type="domain" description="Nicotinamide phosphoribosyltransferase N-terminal" evidence="2">
    <location>
        <begin position="13"/>
        <end position="66"/>
    </location>
</feature>
<feature type="compositionally biased region" description="Polar residues" evidence="1">
    <location>
        <begin position="211"/>
        <end position="221"/>
    </location>
</feature>
<keyword evidence="3" id="KW-0614">Plasmid</keyword>